<organism evidence="2 3">
    <name type="scientific">Saponaria officinalis</name>
    <name type="common">Common soapwort</name>
    <name type="synonym">Lychnis saponaria</name>
    <dbReference type="NCBI Taxonomy" id="3572"/>
    <lineage>
        <taxon>Eukaryota</taxon>
        <taxon>Viridiplantae</taxon>
        <taxon>Streptophyta</taxon>
        <taxon>Embryophyta</taxon>
        <taxon>Tracheophyta</taxon>
        <taxon>Spermatophyta</taxon>
        <taxon>Magnoliopsida</taxon>
        <taxon>eudicotyledons</taxon>
        <taxon>Gunneridae</taxon>
        <taxon>Pentapetalae</taxon>
        <taxon>Caryophyllales</taxon>
        <taxon>Caryophyllaceae</taxon>
        <taxon>Caryophylleae</taxon>
        <taxon>Saponaria</taxon>
    </lineage>
</organism>
<accession>A0AAW1JPZ3</accession>
<dbReference type="SMART" id="SM00317">
    <property type="entry name" value="SET"/>
    <property type="match status" value="1"/>
</dbReference>
<feature type="domain" description="SET" evidence="1">
    <location>
        <begin position="41"/>
        <end position="450"/>
    </location>
</feature>
<dbReference type="PANTHER" id="PTHR47436">
    <property type="entry name" value="HISTONE-LYSINE N-METHYLTRANSFERASE ATXR2"/>
    <property type="match status" value="1"/>
</dbReference>
<dbReference type="InterPro" id="IPR001214">
    <property type="entry name" value="SET_dom"/>
</dbReference>
<dbReference type="PROSITE" id="PS50280">
    <property type="entry name" value="SET"/>
    <property type="match status" value="1"/>
</dbReference>
<dbReference type="Proteomes" id="UP001443914">
    <property type="component" value="Unassembled WGS sequence"/>
</dbReference>
<evidence type="ECO:0000313" key="2">
    <source>
        <dbReference type="EMBL" id="KAK9705028.1"/>
    </source>
</evidence>
<evidence type="ECO:0000313" key="3">
    <source>
        <dbReference type="Proteomes" id="UP001443914"/>
    </source>
</evidence>
<dbReference type="InterPro" id="IPR046341">
    <property type="entry name" value="SET_dom_sf"/>
</dbReference>
<dbReference type="PANTHER" id="PTHR47436:SF1">
    <property type="entry name" value="SET DOMAIN-CONTAINING PROTEIN"/>
    <property type="match status" value="1"/>
</dbReference>
<gene>
    <name evidence="2" type="ORF">RND81_07G027900</name>
</gene>
<name>A0AAW1JPZ3_SAPOF</name>
<sequence length="480" mass="53694">MDIICPIDVQFETEIAALLKTPTTQHAQEYFDDLIATKNYRGIKVKVDGQFGKGLYADADFKAEELVLKDPMLVGSQHPTNKMNCFVCSSCFRFLGSVELQIGRKLYLQGLGVCSGIQCNSDSSDGEDDCCVIEDANPGECSASGSKDTISLPEDVIESLTNGQLLLPYSEKFALPSECPCPGGCGEEFYCSDLCAENEWKTCHSLLCTGEKSNASSPEALTEFFEHANNTNDIFILAAKAICTTLLKYKFLKKARLREVGDTKSKAANVDFSLLQEAWKPLSMGYKRRWWDCIALPEDVDKCDEAAFRRQIREVSYESLQLLQAAIFDEECAPLFSLEIYGHIIGMFELNNLDLVVPSPVEEYFLYIDDLPGTIKKKAEEVTRQILDALGDDYSICCQGTAFFPLQSCMNHSCRPNAKAFKREEDKDGQAIIVAMRNIQRGEEVTISYIDEDLPYGERQKSLADYGFRCKCPKCLEEEP</sequence>
<dbReference type="GO" id="GO:0008168">
    <property type="term" value="F:methyltransferase activity"/>
    <property type="evidence" value="ECO:0007669"/>
    <property type="project" value="InterPro"/>
</dbReference>
<proteinExistence type="predicted"/>
<reference evidence="2 3" key="1">
    <citation type="submission" date="2024-03" db="EMBL/GenBank/DDBJ databases">
        <title>WGS assembly of Saponaria officinalis var. Norfolk2.</title>
        <authorList>
            <person name="Jenkins J."/>
            <person name="Shu S."/>
            <person name="Grimwood J."/>
            <person name="Barry K."/>
            <person name="Goodstein D."/>
            <person name="Schmutz J."/>
            <person name="Leebens-Mack J."/>
            <person name="Osbourn A."/>
        </authorList>
    </citation>
    <scope>NUCLEOTIDE SEQUENCE [LARGE SCALE GENOMIC DNA]</scope>
    <source>
        <strain evidence="3">cv. Norfolk2</strain>
        <strain evidence="2">JIC</strain>
        <tissue evidence="2">Leaf</tissue>
    </source>
</reference>
<dbReference type="EMBL" id="JBDFQZ010000007">
    <property type="protein sequence ID" value="KAK9705026.1"/>
    <property type="molecule type" value="Genomic_DNA"/>
</dbReference>
<dbReference type="AlphaFoldDB" id="A0AAW1JPZ3"/>
<dbReference type="InterPro" id="IPR044237">
    <property type="entry name" value="ATXR2-like"/>
</dbReference>
<comment type="caution">
    <text evidence="2">The sequence shown here is derived from an EMBL/GenBank/DDBJ whole genome shotgun (WGS) entry which is preliminary data.</text>
</comment>
<dbReference type="SUPFAM" id="SSF82199">
    <property type="entry name" value="SET domain"/>
    <property type="match status" value="1"/>
</dbReference>
<keyword evidence="3" id="KW-1185">Reference proteome</keyword>
<dbReference type="Pfam" id="PF00856">
    <property type="entry name" value="SET"/>
    <property type="match status" value="1"/>
</dbReference>
<protein>
    <recommendedName>
        <fullName evidence="1">SET domain-containing protein</fullName>
    </recommendedName>
</protein>
<dbReference type="EMBL" id="JBDFQZ010000007">
    <property type="protein sequence ID" value="KAK9705028.1"/>
    <property type="molecule type" value="Genomic_DNA"/>
</dbReference>
<dbReference type="EMBL" id="JBDFQZ010000007">
    <property type="protein sequence ID" value="KAK9705027.1"/>
    <property type="molecule type" value="Genomic_DNA"/>
</dbReference>
<evidence type="ECO:0000259" key="1">
    <source>
        <dbReference type="PROSITE" id="PS50280"/>
    </source>
</evidence>
<dbReference type="Gene3D" id="2.170.270.10">
    <property type="entry name" value="SET domain"/>
    <property type="match status" value="1"/>
</dbReference>
<dbReference type="CDD" id="cd20071">
    <property type="entry name" value="SET_SMYD"/>
    <property type="match status" value="1"/>
</dbReference>